<proteinExistence type="predicted"/>
<dbReference type="AlphaFoldDB" id="A0A2G9TM70"/>
<protein>
    <submittedName>
        <fullName evidence="1">Uncharacterized protein</fullName>
    </submittedName>
</protein>
<evidence type="ECO:0000313" key="2">
    <source>
        <dbReference type="Proteomes" id="UP000230423"/>
    </source>
</evidence>
<organism evidence="1 2">
    <name type="scientific">Teladorsagia circumcincta</name>
    <name type="common">Brown stomach worm</name>
    <name type="synonym">Ostertagia circumcincta</name>
    <dbReference type="NCBI Taxonomy" id="45464"/>
    <lineage>
        <taxon>Eukaryota</taxon>
        <taxon>Metazoa</taxon>
        <taxon>Ecdysozoa</taxon>
        <taxon>Nematoda</taxon>
        <taxon>Chromadorea</taxon>
        <taxon>Rhabditida</taxon>
        <taxon>Rhabditina</taxon>
        <taxon>Rhabditomorpha</taxon>
        <taxon>Strongyloidea</taxon>
        <taxon>Trichostrongylidae</taxon>
        <taxon>Teladorsagia</taxon>
    </lineage>
</organism>
<dbReference type="EMBL" id="KZ361184">
    <property type="protein sequence ID" value="PIO58430.1"/>
    <property type="molecule type" value="Genomic_DNA"/>
</dbReference>
<evidence type="ECO:0000313" key="1">
    <source>
        <dbReference type="EMBL" id="PIO58430.1"/>
    </source>
</evidence>
<gene>
    <name evidence="1" type="ORF">TELCIR_20136</name>
</gene>
<reference evidence="1 2" key="1">
    <citation type="submission" date="2015-09" db="EMBL/GenBank/DDBJ databases">
        <title>Draft genome of the parasitic nematode Teladorsagia circumcincta isolate WARC Sus (inbred).</title>
        <authorList>
            <person name="Mitreva M."/>
        </authorList>
    </citation>
    <scope>NUCLEOTIDE SEQUENCE [LARGE SCALE GENOMIC DNA]</scope>
    <source>
        <strain evidence="1 2">S</strain>
    </source>
</reference>
<accession>A0A2G9TM70</accession>
<name>A0A2G9TM70_TELCI</name>
<sequence length="66" mass="7384">MIPAGDVFNIPKKEDPAALSFDISRGEYCAALFISYGALGDIECVHNYAEYSSFWRLKGYICTKKV</sequence>
<dbReference type="Proteomes" id="UP000230423">
    <property type="component" value="Unassembled WGS sequence"/>
</dbReference>
<keyword evidence="2" id="KW-1185">Reference proteome</keyword>